<accession>A0AAV5VY05</accession>
<dbReference type="EMBL" id="BTSY01000004">
    <property type="protein sequence ID" value="GMT23243.1"/>
    <property type="molecule type" value="Genomic_DNA"/>
</dbReference>
<evidence type="ECO:0008006" key="3">
    <source>
        <dbReference type="Google" id="ProtNLM"/>
    </source>
</evidence>
<evidence type="ECO:0000313" key="2">
    <source>
        <dbReference type="Proteomes" id="UP001432322"/>
    </source>
</evidence>
<reference evidence="1" key="1">
    <citation type="submission" date="2023-10" db="EMBL/GenBank/DDBJ databases">
        <title>Genome assembly of Pristionchus species.</title>
        <authorList>
            <person name="Yoshida K."/>
            <person name="Sommer R.J."/>
        </authorList>
    </citation>
    <scope>NUCLEOTIDE SEQUENCE</scope>
    <source>
        <strain evidence="1">RS5133</strain>
    </source>
</reference>
<sequence length="83" mass="9948">FIITFPGMFLQIVLDFHLFPDNIAIIMYYQYSWIIDAKCFCSSITLIFVNRSFRQELLQFFKYIRPNTFKVTSVSDGKVFENR</sequence>
<comment type="caution">
    <text evidence="1">The sequence shown here is derived from an EMBL/GenBank/DDBJ whole genome shotgun (WGS) entry which is preliminary data.</text>
</comment>
<dbReference type="Proteomes" id="UP001432322">
    <property type="component" value="Unassembled WGS sequence"/>
</dbReference>
<evidence type="ECO:0000313" key="1">
    <source>
        <dbReference type="EMBL" id="GMT23243.1"/>
    </source>
</evidence>
<proteinExistence type="predicted"/>
<dbReference type="AlphaFoldDB" id="A0AAV5VY05"/>
<protein>
    <recommendedName>
        <fullName evidence="3">G protein-coupled receptor</fullName>
    </recommendedName>
</protein>
<feature type="non-terminal residue" evidence="1">
    <location>
        <position position="1"/>
    </location>
</feature>
<keyword evidence="2" id="KW-1185">Reference proteome</keyword>
<feature type="non-terminal residue" evidence="1">
    <location>
        <position position="83"/>
    </location>
</feature>
<gene>
    <name evidence="1" type="ORF">PFISCL1PPCAC_14540</name>
</gene>
<name>A0AAV5VY05_9BILA</name>
<organism evidence="1 2">
    <name type="scientific">Pristionchus fissidentatus</name>
    <dbReference type="NCBI Taxonomy" id="1538716"/>
    <lineage>
        <taxon>Eukaryota</taxon>
        <taxon>Metazoa</taxon>
        <taxon>Ecdysozoa</taxon>
        <taxon>Nematoda</taxon>
        <taxon>Chromadorea</taxon>
        <taxon>Rhabditida</taxon>
        <taxon>Rhabditina</taxon>
        <taxon>Diplogasteromorpha</taxon>
        <taxon>Diplogasteroidea</taxon>
        <taxon>Neodiplogasteridae</taxon>
        <taxon>Pristionchus</taxon>
    </lineage>
</organism>